<comment type="catalytic activity">
    <reaction evidence="7">
        <text>adenosine + H2O + H(+) = inosine + NH4(+)</text>
        <dbReference type="Rhea" id="RHEA:24408"/>
        <dbReference type="ChEBI" id="CHEBI:15377"/>
        <dbReference type="ChEBI" id="CHEBI:15378"/>
        <dbReference type="ChEBI" id="CHEBI:16335"/>
        <dbReference type="ChEBI" id="CHEBI:17596"/>
        <dbReference type="ChEBI" id="CHEBI:28938"/>
        <dbReference type="EC" id="3.5.4.4"/>
    </reaction>
    <physiologicalReaction direction="left-to-right" evidence="7">
        <dbReference type="Rhea" id="RHEA:24409"/>
    </physiologicalReaction>
</comment>
<evidence type="ECO:0000313" key="11">
    <source>
        <dbReference type="EMBL" id="AEU38517.1"/>
    </source>
</evidence>
<dbReference type="GO" id="GO:0016787">
    <property type="term" value="F:hydrolase activity"/>
    <property type="evidence" value="ECO:0007669"/>
    <property type="project" value="UniProtKB-KW"/>
</dbReference>
<name>G8NRS6_GRAMM</name>
<dbReference type="PANTHER" id="PTHR30616:SF2">
    <property type="entry name" value="PURINE NUCLEOSIDE PHOSPHORYLASE LACC1"/>
    <property type="match status" value="1"/>
</dbReference>
<dbReference type="OrthoDB" id="4279at2"/>
<sequence length="276" mass="29927">MAGLEQTPGIVRIEKWAEYPWLHAGFSTRQGGSSSVYGEGELNLGWTPEDQAETVAENRRRFAGTVTGEHSLELVTIRQIHGNVVCAVEADHGPLATEEGKAVLQGDGLMTDLKELLLGIQTADCTPVLVADTQARVVAAFHAGWRGTRAQIVEQGIAAMKLRYGSRSSDLIAAIGPAIGPCCFEVGPEVRSKFESEFAYAPELFSEVGSQIHLDLFEANRRQLLDAGVAAEKISVVGECTACTRLSDGRRKYFSHRSEHGFTGRMLNVIGVTELR</sequence>
<evidence type="ECO:0000256" key="10">
    <source>
        <dbReference type="RuleBase" id="RU361274"/>
    </source>
</evidence>
<dbReference type="HOGENOM" id="CLU_065784_0_0_0"/>
<keyword evidence="3" id="KW-0808">Transferase</keyword>
<dbReference type="GO" id="GO:0005507">
    <property type="term" value="F:copper ion binding"/>
    <property type="evidence" value="ECO:0007669"/>
    <property type="project" value="TreeGrafter"/>
</dbReference>
<dbReference type="NCBIfam" id="TIGR00726">
    <property type="entry name" value="peptidoglycan editing factor PgeF"/>
    <property type="match status" value="1"/>
</dbReference>
<evidence type="ECO:0000256" key="5">
    <source>
        <dbReference type="ARBA" id="ARBA00022801"/>
    </source>
</evidence>
<keyword evidence="5" id="KW-0378">Hydrolase</keyword>
<evidence type="ECO:0000256" key="1">
    <source>
        <dbReference type="ARBA" id="ARBA00000553"/>
    </source>
</evidence>
<dbReference type="InterPro" id="IPR011324">
    <property type="entry name" value="Cytotoxic_necrot_fac-like_cat"/>
</dbReference>
<dbReference type="CDD" id="cd16833">
    <property type="entry name" value="YfiH"/>
    <property type="match status" value="1"/>
</dbReference>
<gene>
    <name evidence="11" type="ordered locus">AciX8_4240</name>
</gene>
<dbReference type="InterPro" id="IPR038371">
    <property type="entry name" value="Cu_polyphenol_OxRdtase_sf"/>
</dbReference>
<dbReference type="eggNOG" id="COG1496">
    <property type="taxonomic scope" value="Bacteria"/>
</dbReference>
<dbReference type="InterPro" id="IPR003730">
    <property type="entry name" value="Cu_polyphenol_OxRdtase"/>
</dbReference>
<dbReference type="EMBL" id="CP003130">
    <property type="protein sequence ID" value="AEU38517.1"/>
    <property type="molecule type" value="Genomic_DNA"/>
</dbReference>
<evidence type="ECO:0000256" key="2">
    <source>
        <dbReference type="ARBA" id="ARBA00007353"/>
    </source>
</evidence>
<dbReference type="KEGG" id="gma:AciX8_4240"/>
<keyword evidence="6" id="KW-0862">Zinc</keyword>
<protein>
    <recommendedName>
        <fullName evidence="10">Purine nucleoside phosphorylase</fullName>
    </recommendedName>
</protein>
<dbReference type="RefSeq" id="WP_014267388.1">
    <property type="nucleotide sequence ID" value="NC_016631.1"/>
</dbReference>
<dbReference type="SUPFAM" id="SSF64438">
    <property type="entry name" value="CNF1/YfiH-like putative cysteine hydrolases"/>
    <property type="match status" value="1"/>
</dbReference>
<evidence type="ECO:0000256" key="6">
    <source>
        <dbReference type="ARBA" id="ARBA00022833"/>
    </source>
</evidence>
<dbReference type="STRING" id="682795.AciX8_4240"/>
<evidence type="ECO:0000256" key="8">
    <source>
        <dbReference type="ARBA" id="ARBA00048968"/>
    </source>
</evidence>
<comment type="catalytic activity">
    <reaction evidence="9">
        <text>S-methyl-5'-thioadenosine + phosphate = 5-(methylsulfanyl)-alpha-D-ribose 1-phosphate + adenine</text>
        <dbReference type="Rhea" id="RHEA:11852"/>
        <dbReference type="ChEBI" id="CHEBI:16708"/>
        <dbReference type="ChEBI" id="CHEBI:17509"/>
        <dbReference type="ChEBI" id="CHEBI:43474"/>
        <dbReference type="ChEBI" id="CHEBI:58533"/>
        <dbReference type="EC" id="2.4.2.28"/>
    </reaction>
    <physiologicalReaction direction="left-to-right" evidence="9">
        <dbReference type="Rhea" id="RHEA:11853"/>
    </physiologicalReaction>
</comment>
<comment type="catalytic activity">
    <reaction evidence="8">
        <text>adenosine + phosphate = alpha-D-ribose 1-phosphate + adenine</text>
        <dbReference type="Rhea" id="RHEA:27642"/>
        <dbReference type="ChEBI" id="CHEBI:16335"/>
        <dbReference type="ChEBI" id="CHEBI:16708"/>
        <dbReference type="ChEBI" id="CHEBI:43474"/>
        <dbReference type="ChEBI" id="CHEBI:57720"/>
        <dbReference type="EC" id="2.4.2.1"/>
    </reaction>
    <physiologicalReaction direction="left-to-right" evidence="8">
        <dbReference type="Rhea" id="RHEA:27643"/>
    </physiologicalReaction>
</comment>
<organism evidence="11 12">
    <name type="scientific">Granulicella mallensis (strain ATCC BAA-1857 / DSM 23137 / MP5ACTX8)</name>
    <dbReference type="NCBI Taxonomy" id="682795"/>
    <lineage>
        <taxon>Bacteria</taxon>
        <taxon>Pseudomonadati</taxon>
        <taxon>Acidobacteriota</taxon>
        <taxon>Terriglobia</taxon>
        <taxon>Terriglobales</taxon>
        <taxon>Acidobacteriaceae</taxon>
        <taxon>Granulicella</taxon>
    </lineage>
</organism>
<reference evidence="11 12" key="1">
    <citation type="submission" date="2011-11" db="EMBL/GenBank/DDBJ databases">
        <title>Complete sequence of Granulicella mallensis MP5ACTX8.</title>
        <authorList>
            <consortium name="US DOE Joint Genome Institute"/>
            <person name="Lucas S."/>
            <person name="Copeland A."/>
            <person name="Lapidus A."/>
            <person name="Cheng J.-F."/>
            <person name="Goodwin L."/>
            <person name="Pitluck S."/>
            <person name="Peters L."/>
            <person name="Lu M."/>
            <person name="Detter J.C."/>
            <person name="Han C."/>
            <person name="Tapia R."/>
            <person name="Land M."/>
            <person name="Hauser L."/>
            <person name="Kyrpides N."/>
            <person name="Ivanova N."/>
            <person name="Mikhailova N."/>
            <person name="Pagani I."/>
            <person name="Rawat S."/>
            <person name="Mannisto M."/>
            <person name="Haggblom M."/>
            <person name="Woyke T."/>
        </authorList>
    </citation>
    <scope>NUCLEOTIDE SEQUENCE [LARGE SCALE GENOMIC DNA]</scope>
    <source>
        <strain evidence="12">ATCC BAA-1857 / DSM 23137 / MP5ACTX8</strain>
    </source>
</reference>
<accession>G8NRS6</accession>
<evidence type="ECO:0000256" key="7">
    <source>
        <dbReference type="ARBA" id="ARBA00047989"/>
    </source>
</evidence>
<keyword evidence="4" id="KW-0479">Metal-binding</keyword>
<evidence type="ECO:0000256" key="3">
    <source>
        <dbReference type="ARBA" id="ARBA00022679"/>
    </source>
</evidence>
<keyword evidence="12" id="KW-1185">Reference proteome</keyword>
<dbReference type="PANTHER" id="PTHR30616">
    <property type="entry name" value="UNCHARACTERIZED PROTEIN YFIH"/>
    <property type="match status" value="1"/>
</dbReference>
<evidence type="ECO:0000256" key="9">
    <source>
        <dbReference type="ARBA" id="ARBA00049893"/>
    </source>
</evidence>
<dbReference type="AlphaFoldDB" id="G8NRS6"/>
<evidence type="ECO:0000256" key="4">
    <source>
        <dbReference type="ARBA" id="ARBA00022723"/>
    </source>
</evidence>
<comment type="similarity">
    <text evidence="2 10">Belongs to the purine nucleoside phosphorylase YfiH/LACC1 family.</text>
</comment>
<comment type="catalytic activity">
    <reaction evidence="1">
        <text>inosine + phosphate = alpha-D-ribose 1-phosphate + hypoxanthine</text>
        <dbReference type="Rhea" id="RHEA:27646"/>
        <dbReference type="ChEBI" id="CHEBI:17368"/>
        <dbReference type="ChEBI" id="CHEBI:17596"/>
        <dbReference type="ChEBI" id="CHEBI:43474"/>
        <dbReference type="ChEBI" id="CHEBI:57720"/>
        <dbReference type="EC" id="2.4.2.1"/>
    </reaction>
    <physiologicalReaction direction="left-to-right" evidence="1">
        <dbReference type="Rhea" id="RHEA:27647"/>
    </physiologicalReaction>
</comment>
<dbReference type="Pfam" id="PF02578">
    <property type="entry name" value="Cu-oxidase_4"/>
    <property type="match status" value="1"/>
</dbReference>
<evidence type="ECO:0000313" key="12">
    <source>
        <dbReference type="Proteomes" id="UP000007113"/>
    </source>
</evidence>
<proteinExistence type="inferred from homology"/>
<dbReference type="Proteomes" id="UP000007113">
    <property type="component" value="Chromosome"/>
</dbReference>
<dbReference type="GO" id="GO:0017061">
    <property type="term" value="F:S-methyl-5-thioadenosine phosphorylase activity"/>
    <property type="evidence" value="ECO:0007669"/>
    <property type="project" value="UniProtKB-EC"/>
</dbReference>
<dbReference type="Gene3D" id="3.60.140.10">
    <property type="entry name" value="CNF1/YfiH-like putative cysteine hydrolases"/>
    <property type="match status" value="1"/>
</dbReference>